<dbReference type="Proteomes" id="UP001153069">
    <property type="component" value="Unassembled WGS sequence"/>
</dbReference>
<organism evidence="1 2">
    <name type="scientific">Seminavis robusta</name>
    <dbReference type="NCBI Taxonomy" id="568900"/>
    <lineage>
        <taxon>Eukaryota</taxon>
        <taxon>Sar</taxon>
        <taxon>Stramenopiles</taxon>
        <taxon>Ochrophyta</taxon>
        <taxon>Bacillariophyta</taxon>
        <taxon>Bacillariophyceae</taxon>
        <taxon>Bacillariophycidae</taxon>
        <taxon>Naviculales</taxon>
        <taxon>Naviculaceae</taxon>
        <taxon>Seminavis</taxon>
    </lineage>
</organism>
<protein>
    <submittedName>
        <fullName evidence="1">Uncharacterized protein</fullName>
    </submittedName>
</protein>
<reference evidence="1" key="1">
    <citation type="submission" date="2020-06" db="EMBL/GenBank/DDBJ databases">
        <authorList>
            <consortium name="Plant Systems Biology data submission"/>
        </authorList>
    </citation>
    <scope>NUCLEOTIDE SEQUENCE</scope>
    <source>
        <strain evidence="1">D6</strain>
    </source>
</reference>
<sequence>MPVVDQTEKDVVDMAASSCCSDDDSSFCSMDASCSDDSSFSFDSVSDEDMSIASIANDDADDDADGLAKIELPQIIEALSSNRLDFTVLDLCVPIEKEEEVSDLLQAIRSNTTVTTCSIGSGFFDSLSERWRRELADSICSHSGLKSLSMDHSFPEFLYYFNCCRCWKRDQYYRQHQRYWEFQNQSIQEIRIRDMPADIAELPLGRIVMMTLCNFVSLERLEITWADEFTRDMAVLMRVA</sequence>
<accession>A0A9N8HB91</accession>
<keyword evidence="2" id="KW-1185">Reference proteome</keyword>
<evidence type="ECO:0000313" key="1">
    <source>
        <dbReference type="EMBL" id="CAB9508583.1"/>
    </source>
</evidence>
<evidence type="ECO:0000313" key="2">
    <source>
        <dbReference type="Proteomes" id="UP001153069"/>
    </source>
</evidence>
<proteinExistence type="predicted"/>
<name>A0A9N8HB91_9STRA</name>
<comment type="caution">
    <text evidence="1">The sequence shown here is derived from an EMBL/GenBank/DDBJ whole genome shotgun (WGS) entry which is preliminary data.</text>
</comment>
<dbReference type="AlphaFoldDB" id="A0A9N8HB91"/>
<gene>
    <name evidence="1" type="ORF">SEMRO_353_G124380.1</name>
</gene>
<dbReference type="EMBL" id="CAICTM010000352">
    <property type="protein sequence ID" value="CAB9508583.1"/>
    <property type="molecule type" value="Genomic_DNA"/>
</dbReference>